<evidence type="ECO:0000256" key="1">
    <source>
        <dbReference type="ARBA" id="ARBA00022737"/>
    </source>
</evidence>
<name>A0A1Y1JMK8_PLAGO</name>
<dbReference type="Pfam" id="PF13812">
    <property type="entry name" value="PPR_3"/>
    <property type="match status" value="1"/>
</dbReference>
<evidence type="ECO:0000256" key="2">
    <source>
        <dbReference type="SAM" id="MobiDB-lite"/>
    </source>
</evidence>
<dbReference type="GeneID" id="39750455"/>
<dbReference type="RefSeq" id="XP_028546298.1">
    <property type="nucleotide sequence ID" value="XM_028690497.1"/>
</dbReference>
<dbReference type="EMBL" id="BDQF01000015">
    <property type="protein sequence ID" value="GAW83709.1"/>
    <property type="molecule type" value="Genomic_DNA"/>
</dbReference>
<dbReference type="NCBIfam" id="TIGR00756">
    <property type="entry name" value="PPR"/>
    <property type="match status" value="1"/>
</dbReference>
<keyword evidence="4" id="KW-1185">Reference proteome</keyword>
<dbReference type="Pfam" id="PF01535">
    <property type="entry name" value="PPR"/>
    <property type="match status" value="1"/>
</dbReference>
<protein>
    <recommendedName>
        <fullName evidence="5">Pentatricopeptide repeat domain-containing protein</fullName>
    </recommendedName>
</protein>
<evidence type="ECO:0000313" key="3">
    <source>
        <dbReference type="EMBL" id="GAW83709.1"/>
    </source>
</evidence>
<reference evidence="4" key="1">
    <citation type="submission" date="2017-04" db="EMBL/GenBank/DDBJ databases">
        <title>Plasmodium gonderi genome.</title>
        <authorList>
            <person name="Arisue N."/>
            <person name="Honma H."/>
            <person name="Kawai S."/>
            <person name="Tougan T."/>
            <person name="Tanabe K."/>
            <person name="Horii T."/>
        </authorList>
    </citation>
    <scope>NUCLEOTIDE SEQUENCE [LARGE SCALE GENOMIC DNA]</scope>
    <source>
        <strain evidence="4">ATCC 30045</strain>
    </source>
</reference>
<feature type="compositionally biased region" description="Basic and acidic residues" evidence="2">
    <location>
        <begin position="259"/>
        <end position="280"/>
    </location>
</feature>
<dbReference type="InterPro" id="IPR002885">
    <property type="entry name" value="PPR_rpt"/>
</dbReference>
<dbReference type="Gene3D" id="1.25.40.10">
    <property type="entry name" value="Tetratricopeptide repeat domain"/>
    <property type="match status" value="2"/>
</dbReference>
<dbReference type="InterPro" id="IPR011990">
    <property type="entry name" value="TPR-like_helical_dom_sf"/>
</dbReference>
<dbReference type="OrthoDB" id="185373at2759"/>
<dbReference type="Proteomes" id="UP000195521">
    <property type="component" value="Unassembled WGS sequence"/>
</dbReference>
<dbReference type="OMA" id="HKVFHFY"/>
<sequence>MNLTCMISHFKDFKASNVNTWMYCKVSGKSKSVCVCVKNNHLNKLNTIGKEFSTFLGQLIDRKKNSSNLSPNEEIIRSYKRVNIKKILKGCTKSREHKQDGGNEEITHVRQGNEIKDGRVMGEREISHGQRCDKDNESHSHLLRNQRNEIQLGENKFHQMEEDLHWKKKLYSESLSEKRMMSSKLGHGLGIQNRREVVHEENVKDAVDELFMSKEKKKNLMKRIIFRNSYDYMELINKYESFKAKEDDNFYNCMNNPRKNSDKFSQNREDKVEQENREDSSSTTTTTSLSIDDTYLYEVETDTNNDPNMNIDNYMECGFPTNTNLNISIFSEVGKRDILESCKRKKSMQSEINKNSDSKNIFNNDIYFWLKRKVHRSVGWQLTPISLGKSQDIIDVTNLNFAKTNSQMNDFSEGTEKDSNMENKSVKNQNFSNNGEDNPFDKVHVEEAKVVEKRPGRMTYLERRAAPANFLSKICVKGVNERDNIVQRCIDEVRSGENICPGEVKGGENICPGEVRSGENVCPKEETESAYEGIIHNSKNVFRKIRENYEIFKKEKLSPHIIEGCEKYINYYYGIEKEEKVKEMRKYAELNFYDIIKDENFDIDNYNMFIKSKILFNKEEEAFQYFNLLKKYDFKINVETYNSLMYTCIVQKNAKLGRLIYLQMIKDFISPNKNTYCILIKAHILDNDIKSAFHLYRKMIKEEIEVDLPIYSTLIDGLLKHKYYQRAESFFNYIINYKNVTPDEILYTIMIKKCAYNAEAEKCLNYYDTMISSNMRITDITLIEIINCLSKRNDYFHKVFHFYNIYLANDMKLNHRLMLYMIIACSTSGNIKRLKEILKTMNRHKIKITQEMCAYIIRAFANNCQKEGITLSEKHNNIKYAWAVVSEVNNLNWISKSKSVDTTKMLNSIVLLYINCDYYDYAISMLKYYTHFKCCPDGYTFRMLYKMLFFQLHDYGKVLCLYDHMINHTDIKADEYTFNLVLSAAIKTKSSKNTLFVLRHMYSAKIYPTQKAIKELFHVGRHITEIQVLINSMINQQKKVIYEENLKDNQLIQLNIDEYELNLFKEGKTFKTKSTLDQVRNQFFNRKQRIEKEKRMSKNKKSSDWLPYGQYLQHKRKGGESYAKRVDRPKPLPFD</sequence>
<gene>
    <name evidence="3" type="ORF">PGO_145070</name>
</gene>
<dbReference type="AlphaFoldDB" id="A0A1Y1JMK8"/>
<feature type="region of interest" description="Disordered" evidence="2">
    <location>
        <begin position="1090"/>
        <end position="1135"/>
    </location>
</feature>
<dbReference type="PANTHER" id="PTHR47447:SF17">
    <property type="entry name" value="OS12G0638900 PROTEIN"/>
    <property type="match status" value="1"/>
</dbReference>
<feature type="compositionally biased region" description="Basic and acidic residues" evidence="2">
    <location>
        <begin position="1118"/>
        <end position="1135"/>
    </location>
</feature>
<keyword evidence="1" id="KW-0677">Repeat</keyword>
<dbReference type="PANTHER" id="PTHR47447">
    <property type="entry name" value="OS03G0856100 PROTEIN"/>
    <property type="match status" value="1"/>
</dbReference>
<comment type="caution">
    <text evidence="3">The sequence shown here is derived from an EMBL/GenBank/DDBJ whole genome shotgun (WGS) entry which is preliminary data.</text>
</comment>
<proteinExistence type="predicted"/>
<organism evidence="3 4">
    <name type="scientific">Plasmodium gonderi</name>
    <dbReference type="NCBI Taxonomy" id="77519"/>
    <lineage>
        <taxon>Eukaryota</taxon>
        <taxon>Sar</taxon>
        <taxon>Alveolata</taxon>
        <taxon>Apicomplexa</taxon>
        <taxon>Aconoidasida</taxon>
        <taxon>Haemosporida</taxon>
        <taxon>Plasmodiidae</taxon>
        <taxon>Plasmodium</taxon>
        <taxon>Plasmodium (Plasmodium)</taxon>
    </lineage>
</organism>
<evidence type="ECO:0008006" key="5">
    <source>
        <dbReference type="Google" id="ProtNLM"/>
    </source>
</evidence>
<evidence type="ECO:0000313" key="4">
    <source>
        <dbReference type="Proteomes" id="UP000195521"/>
    </source>
</evidence>
<feature type="region of interest" description="Disordered" evidence="2">
    <location>
        <begin position="255"/>
        <end position="287"/>
    </location>
</feature>
<accession>A0A1Y1JMK8</accession>